<dbReference type="InterPro" id="IPR036526">
    <property type="entry name" value="C-N_Hydrolase_sf"/>
</dbReference>
<gene>
    <name evidence="3" type="ORF">Pan241w_25190</name>
</gene>
<evidence type="ECO:0000313" key="4">
    <source>
        <dbReference type="Proteomes" id="UP000317171"/>
    </source>
</evidence>
<dbReference type="EMBL" id="CP036269">
    <property type="protein sequence ID" value="QDT42435.1"/>
    <property type="molecule type" value="Genomic_DNA"/>
</dbReference>
<sequence length="282" mass="31203">MKIAGVQMDVSLMSKEENLARIIEKMNETSVARANLTVFPECAITGYCFADLEEAIPFAESIPGPSTERLQQACRELNHSVVVGMLERGEQGVYNAAVLITPDGVLGSYRKIHLPYLGVDRFATPGDREFAVYEHPQAKIGLNICYDSAFPESSRIMALQGADFIALPTNWPSGAECMAEHGVNMRAMENGIYYCAINRVGYERGFHFIGKSRICSPSGETLASASGTDEEILYATIDPAIARNKRVDRVPDQHVIDRLADRRPEMYAKIVEPHGLQPPHRN</sequence>
<dbReference type="GO" id="GO:0047417">
    <property type="term" value="F:N-carbamoyl-D-amino acid hydrolase activity"/>
    <property type="evidence" value="ECO:0007669"/>
    <property type="project" value="UniProtKB-EC"/>
</dbReference>
<proteinExistence type="predicted"/>
<keyword evidence="4" id="KW-1185">Reference proteome</keyword>
<protein>
    <submittedName>
        <fullName evidence="3">N-carbamoyl-D-amino acid hydrolase</fullName>
        <ecNumber evidence="3">3.5.1.77</ecNumber>
    </submittedName>
</protein>
<evidence type="ECO:0000259" key="2">
    <source>
        <dbReference type="PROSITE" id="PS50263"/>
    </source>
</evidence>
<accession>A0A517RF20</accession>
<evidence type="ECO:0000256" key="1">
    <source>
        <dbReference type="ARBA" id="ARBA00022801"/>
    </source>
</evidence>
<keyword evidence="1 3" id="KW-0378">Hydrolase</keyword>
<name>A0A517RF20_9PLAN</name>
<evidence type="ECO:0000313" key="3">
    <source>
        <dbReference type="EMBL" id="QDT42435.1"/>
    </source>
</evidence>
<dbReference type="OrthoDB" id="2826359at2"/>
<dbReference type="Gene3D" id="3.60.110.10">
    <property type="entry name" value="Carbon-nitrogen hydrolase"/>
    <property type="match status" value="1"/>
</dbReference>
<dbReference type="PANTHER" id="PTHR43674:SF2">
    <property type="entry name" value="BETA-UREIDOPROPIONASE"/>
    <property type="match status" value="1"/>
</dbReference>
<dbReference type="CDD" id="cd07197">
    <property type="entry name" value="nitrilase"/>
    <property type="match status" value="1"/>
</dbReference>
<dbReference type="EC" id="3.5.1.77" evidence="3"/>
<dbReference type="InterPro" id="IPR003010">
    <property type="entry name" value="C-N_Hydrolase"/>
</dbReference>
<dbReference type="KEGG" id="gaz:Pan241w_25190"/>
<dbReference type="Proteomes" id="UP000317171">
    <property type="component" value="Chromosome"/>
</dbReference>
<dbReference type="RefSeq" id="WP_145215665.1">
    <property type="nucleotide sequence ID" value="NZ_CP036269.1"/>
</dbReference>
<dbReference type="SUPFAM" id="SSF56317">
    <property type="entry name" value="Carbon-nitrogen hydrolase"/>
    <property type="match status" value="1"/>
</dbReference>
<dbReference type="InterPro" id="IPR050345">
    <property type="entry name" value="Aliph_Amidase/BUP"/>
</dbReference>
<feature type="domain" description="CN hydrolase" evidence="2">
    <location>
        <begin position="1"/>
        <end position="239"/>
    </location>
</feature>
<reference evidence="3 4" key="1">
    <citation type="submission" date="2019-02" db="EMBL/GenBank/DDBJ databases">
        <title>Deep-cultivation of Planctomycetes and their phenomic and genomic characterization uncovers novel biology.</title>
        <authorList>
            <person name="Wiegand S."/>
            <person name="Jogler M."/>
            <person name="Boedeker C."/>
            <person name="Pinto D."/>
            <person name="Vollmers J."/>
            <person name="Rivas-Marin E."/>
            <person name="Kohn T."/>
            <person name="Peeters S.H."/>
            <person name="Heuer A."/>
            <person name="Rast P."/>
            <person name="Oberbeckmann S."/>
            <person name="Bunk B."/>
            <person name="Jeske O."/>
            <person name="Meyerdierks A."/>
            <person name="Storesund J.E."/>
            <person name="Kallscheuer N."/>
            <person name="Luecker S."/>
            <person name="Lage O.M."/>
            <person name="Pohl T."/>
            <person name="Merkel B.J."/>
            <person name="Hornburger P."/>
            <person name="Mueller R.-W."/>
            <person name="Bruemmer F."/>
            <person name="Labrenz M."/>
            <person name="Spormann A.M."/>
            <person name="Op den Camp H."/>
            <person name="Overmann J."/>
            <person name="Amann R."/>
            <person name="Jetten M.S.M."/>
            <person name="Mascher T."/>
            <person name="Medema M.H."/>
            <person name="Devos D.P."/>
            <person name="Kaster A.-K."/>
            <person name="Ovreas L."/>
            <person name="Rohde M."/>
            <person name="Galperin M.Y."/>
            <person name="Jogler C."/>
        </authorList>
    </citation>
    <scope>NUCLEOTIDE SEQUENCE [LARGE SCALE GENOMIC DNA]</scope>
    <source>
        <strain evidence="3 4">Pan241w</strain>
    </source>
</reference>
<dbReference type="PROSITE" id="PS50263">
    <property type="entry name" value="CN_HYDROLASE"/>
    <property type="match status" value="1"/>
</dbReference>
<dbReference type="PANTHER" id="PTHR43674">
    <property type="entry name" value="NITRILASE C965.09-RELATED"/>
    <property type="match status" value="1"/>
</dbReference>
<organism evidence="3 4">
    <name type="scientific">Gimesia alba</name>
    <dbReference type="NCBI Taxonomy" id="2527973"/>
    <lineage>
        <taxon>Bacteria</taxon>
        <taxon>Pseudomonadati</taxon>
        <taxon>Planctomycetota</taxon>
        <taxon>Planctomycetia</taxon>
        <taxon>Planctomycetales</taxon>
        <taxon>Planctomycetaceae</taxon>
        <taxon>Gimesia</taxon>
    </lineage>
</organism>
<dbReference type="Pfam" id="PF00795">
    <property type="entry name" value="CN_hydrolase"/>
    <property type="match status" value="1"/>
</dbReference>
<dbReference type="AlphaFoldDB" id="A0A517RF20"/>